<evidence type="ECO:0000313" key="5">
    <source>
        <dbReference type="Proteomes" id="UP001154282"/>
    </source>
</evidence>
<evidence type="ECO:0000256" key="1">
    <source>
        <dbReference type="ARBA" id="ARBA00012452"/>
    </source>
</evidence>
<dbReference type="Proteomes" id="UP001154282">
    <property type="component" value="Unassembled WGS sequence"/>
</dbReference>
<dbReference type="GO" id="GO:0005737">
    <property type="term" value="C:cytoplasm"/>
    <property type="evidence" value="ECO:0007669"/>
    <property type="project" value="TreeGrafter"/>
</dbReference>
<reference evidence="4" key="1">
    <citation type="submission" date="2022-08" db="EMBL/GenBank/DDBJ databases">
        <authorList>
            <person name="Gutierrez-Valencia J."/>
        </authorList>
    </citation>
    <scope>NUCLEOTIDE SEQUENCE</scope>
</reference>
<dbReference type="EC" id="2.5.1.18" evidence="1"/>
<evidence type="ECO:0000256" key="2">
    <source>
        <dbReference type="ARBA" id="ARBA00022679"/>
    </source>
</evidence>
<keyword evidence="5" id="KW-1185">Reference proteome</keyword>
<evidence type="ECO:0000259" key="3">
    <source>
        <dbReference type="Pfam" id="PF02798"/>
    </source>
</evidence>
<keyword evidence="2" id="KW-0808">Transferase</keyword>
<dbReference type="GO" id="GO:0004364">
    <property type="term" value="F:glutathione transferase activity"/>
    <property type="evidence" value="ECO:0007669"/>
    <property type="project" value="UniProtKB-EC"/>
</dbReference>
<dbReference type="SUPFAM" id="SSF52833">
    <property type="entry name" value="Thioredoxin-like"/>
    <property type="match status" value="1"/>
</dbReference>
<dbReference type="InterPro" id="IPR004045">
    <property type="entry name" value="Glutathione_S-Trfase_N"/>
</dbReference>
<protein>
    <recommendedName>
        <fullName evidence="1">glutathione transferase</fullName>
        <ecNumber evidence="1">2.5.1.18</ecNumber>
    </recommendedName>
</protein>
<dbReference type="GO" id="GO:0006749">
    <property type="term" value="P:glutathione metabolic process"/>
    <property type="evidence" value="ECO:0007669"/>
    <property type="project" value="TreeGrafter"/>
</dbReference>
<dbReference type="PANTHER" id="PTHR43900">
    <property type="entry name" value="GLUTATHIONE S-TRANSFERASE RHO"/>
    <property type="match status" value="1"/>
</dbReference>
<dbReference type="Pfam" id="PF02798">
    <property type="entry name" value="GST_N"/>
    <property type="match status" value="1"/>
</dbReference>
<evidence type="ECO:0000313" key="4">
    <source>
        <dbReference type="EMBL" id="CAI0411758.1"/>
    </source>
</evidence>
<proteinExistence type="predicted"/>
<gene>
    <name evidence="4" type="ORF">LITE_LOCUS15287</name>
</gene>
<dbReference type="PANTHER" id="PTHR43900:SF54">
    <property type="entry name" value="GLUTATHIONE S-TRANSFERASE F12"/>
    <property type="match status" value="1"/>
</dbReference>
<sequence>MVVKVYGPLQAACPQRVLACLLEKEVDFQVVPVDLESGHHKRPDFLAKQVLCFFLSLLSQFFL</sequence>
<dbReference type="AlphaFoldDB" id="A0AAV0JP72"/>
<organism evidence="4 5">
    <name type="scientific">Linum tenue</name>
    <dbReference type="NCBI Taxonomy" id="586396"/>
    <lineage>
        <taxon>Eukaryota</taxon>
        <taxon>Viridiplantae</taxon>
        <taxon>Streptophyta</taxon>
        <taxon>Embryophyta</taxon>
        <taxon>Tracheophyta</taxon>
        <taxon>Spermatophyta</taxon>
        <taxon>Magnoliopsida</taxon>
        <taxon>eudicotyledons</taxon>
        <taxon>Gunneridae</taxon>
        <taxon>Pentapetalae</taxon>
        <taxon>rosids</taxon>
        <taxon>fabids</taxon>
        <taxon>Malpighiales</taxon>
        <taxon>Linaceae</taxon>
        <taxon>Linum</taxon>
    </lineage>
</organism>
<dbReference type="InterPro" id="IPR036249">
    <property type="entry name" value="Thioredoxin-like_sf"/>
</dbReference>
<feature type="domain" description="GST N-terminal" evidence="3">
    <location>
        <begin position="1"/>
        <end position="48"/>
    </location>
</feature>
<accession>A0AAV0JP72</accession>
<comment type="caution">
    <text evidence="4">The sequence shown here is derived from an EMBL/GenBank/DDBJ whole genome shotgun (WGS) entry which is preliminary data.</text>
</comment>
<dbReference type="Gene3D" id="3.40.30.10">
    <property type="entry name" value="Glutaredoxin"/>
    <property type="match status" value="1"/>
</dbReference>
<dbReference type="GO" id="GO:0043295">
    <property type="term" value="F:glutathione binding"/>
    <property type="evidence" value="ECO:0007669"/>
    <property type="project" value="TreeGrafter"/>
</dbReference>
<name>A0AAV0JP72_9ROSI</name>
<dbReference type="EMBL" id="CAMGYJ010000005">
    <property type="protein sequence ID" value="CAI0411758.1"/>
    <property type="molecule type" value="Genomic_DNA"/>
</dbReference>